<dbReference type="Proteomes" id="UP000598467">
    <property type="component" value="Unassembled WGS sequence"/>
</dbReference>
<evidence type="ECO:0000313" key="4">
    <source>
        <dbReference type="EMBL" id="MBD1546226.1"/>
    </source>
</evidence>
<dbReference type="RefSeq" id="WP_190290902.1">
    <property type="nucleotide sequence ID" value="NZ_JABFCZ010000008.1"/>
</dbReference>
<organism evidence="4 5">
    <name type="scientific">Roseibium aggregatum</name>
    <dbReference type="NCBI Taxonomy" id="187304"/>
    <lineage>
        <taxon>Bacteria</taxon>
        <taxon>Pseudomonadati</taxon>
        <taxon>Pseudomonadota</taxon>
        <taxon>Alphaproteobacteria</taxon>
        <taxon>Hyphomicrobiales</taxon>
        <taxon>Stappiaceae</taxon>
        <taxon>Roseibium</taxon>
    </lineage>
</organism>
<dbReference type="GO" id="GO:0008171">
    <property type="term" value="F:O-methyltransferase activity"/>
    <property type="evidence" value="ECO:0007669"/>
    <property type="project" value="InterPro"/>
</dbReference>
<accession>A0A926NXN6</accession>
<keyword evidence="2" id="KW-0808">Transferase</keyword>
<dbReference type="GO" id="GO:0032259">
    <property type="term" value="P:methylation"/>
    <property type="evidence" value="ECO:0007669"/>
    <property type="project" value="UniProtKB-KW"/>
</dbReference>
<dbReference type="SUPFAM" id="SSF53335">
    <property type="entry name" value="S-adenosyl-L-methionine-dependent methyltransferases"/>
    <property type="match status" value="1"/>
</dbReference>
<proteinExistence type="predicted"/>
<keyword evidence="3" id="KW-0949">S-adenosyl-L-methionine</keyword>
<protein>
    <submittedName>
        <fullName evidence="4">DUF1442 domain-containing protein</fullName>
    </submittedName>
</protein>
<dbReference type="CDD" id="cd02440">
    <property type="entry name" value="AdoMet_MTases"/>
    <property type="match status" value="1"/>
</dbReference>
<name>A0A926NXN6_9HYPH</name>
<dbReference type="Gene3D" id="3.40.50.150">
    <property type="entry name" value="Vaccinia Virus protein VP39"/>
    <property type="match status" value="1"/>
</dbReference>
<dbReference type="InterPro" id="IPR029063">
    <property type="entry name" value="SAM-dependent_MTases_sf"/>
</dbReference>
<gene>
    <name evidence="4" type="ORF">HK439_08130</name>
</gene>
<dbReference type="PANTHER" id="PTHR43167:SF1">
    <property type="entry name" value="PUTATIVE (AFU_ORTHOLOGUE AFUA_6G01830)-RELATED"/>
    <property type="match status" value="1"/>
</dbReference>
<dbReference type="PROSITE" id="PS51682">
    <property type="entry name" value="SAM_OMT_I"/>
    <property type="match status" value="1"/>
</dbReference>
<sequence length="205" mass="22623">MTDDPRFTAVLDEYHRLIEDRNRTLAGTPFNDGRERFMPVGPETGQLLAVLARSLEAPRILELGTSFGYSTLWLAAAARTAGGRVTTIELYEEKSAFARQMLDKADLADVVDFLVGDALDILRDLSGPWDFVLIDHWKDLYLPSYELLRPELAPGAILVADNMLRDGEERQLDFADAVRATEGMDSVVLPVGSGIVVSRLGRASV</sequence>
<evidence type="ECO:0000256" key="1">
    <source>
        <dbReference type="ARBA" id="ARBA00022603"/>
    </source>
</evidence>
<evidence type="ECO:0000256" key="2">
    <source>
        <dbReference type="ARBA" id="ARBA00022679"/>
    </source>
</evidence>
<dbReference type="Pfam" id="PF01596">
    <property type="entry name" value="Methyltransf_3"/>
    <property type="match status" value="1"/>
</dbReference>
<reference evidence="4" key="1">
    <citation type="submission" date="2020-05" db="EMBL/GenBank/DDBJ databases">
        <title>Identification of trans-AT polyketide cluster in two marine bacteria, producers of a novel glutaramide-containing polyketide sesbanimide D and analogs.</title>
        <authorList>
            <person name="Kacar D."/>
            <person name="Rodriguez P."/>
            <person name="Canedo L."/>
            <person name="Gonzalez E."/>
            <person name="Galan B."/>
            <person name="De La Calle F."/>
            <person name="Garcia J.L."/>
        </authorList>
    </citation>
    <scope>NUCLEOTIDE SEQUENCE</scope>
    <source>
        <strain evidence="4">PHM038</strain>
    </source>
</reference>
<dbReference type="EMBL" id="JABFCZ010000008">
    <property type="protein sequence ID" value="MBD1546226.1"/>
    <property type="molecule type" value="Genomic_DNA"/>
</dbReference>
<comment type="caution">
    <text evidence="4">The sequence shown here is derived from an EMBL/GenBank/DDBJ whole genome shotgun (WGS) entry which is preliminary data.</text>
</comment>
<keyword evidence="1" id="KW-0489">Methyltransferase</keyword>
<dbReference type="InterPro" id="IPR002935">
    <property type="entry name" value="SAM_O-MeTrfase"/>
</dbReference>
<dbReference type="PANTHER" id="PTHR43167">
    <property type="entry name" value="PUTATIVE (AFU_ORTHOLOGUE AFUA_6G01830)-RELATED"/>
    <property type="match status" value="1"/>
</dbReference>
<evidence type="ECO:0000313" key="5">
    <source>
        <dbReference type="Proteomes" id="UP000598467"/>
    </source>
</evidence>
<dbReference type="AlphaFoldDB" id="A0A926NXN6"/>
<evidence type="ECO:0000256" key="3">
    <source>
        <dbReference type="ARBA" id="ARBA00022691"/>
    </source>
</evidence>